<dbReference type="Gene3D" id="3.40.1620.10">
    <property type="entry name" value="YefM-like domain"/>
    <property type="match status" value="1"/>
</dbReference>
<evidence type="ECO:0000313" key="4">
    <source>
        <dbReference type="Proteomes" id="UP000033491"/>
    </source>
</evidence>
<dbReference type="Proteomes" id="UP000033491">
    <property type="component" value="Unassembled WGS sequence"/>
</dbReference>
<evidence type="ECO:0000256" key="1">
    <source>
        <dbReference type="ARBA" id="ARBA00009981"/>
    </source>
</evidence>
<dbReference type="STRING" id="216463.VC81_02085"/>
<dbReference type="InterPro" id="IPR036165">
    <property type="entry name" value="YefM-like_sf"/>
</dbReference>
<proteinExistence type="inferred from homology"/>
<dbReference type="EMBL" id="JZCR01000006">
    <property type="protein sequence ID" value="KJW13281.1"/>
    <property type="molecule type" value="Genomic_DNA"/>
</dbReference>
<dbReference type="InterPro" id="IPR006442">
    <property type="entry name" value="Antitoxin_Phd/YefM"/>
</dbReference>
<dbReference type="Pfam" id="PF02604">
    <property type="entry name" value="PhdYeFM_antitox"/>
    <property type="match status" value="1"/>
</dbReference>
<name>A0A0F3RTI4_9LACO</name>
<protein>
    <recommendedName>
        <fullName evidence="2">Antitoxin</fullName>
    </recommendedName>
</protein>
<dbReference type="PANTHER" id="PTHR33713">
    <property type="entry name" value="ANTITOXIN YAFN-RELATED"/>
    <property type="match status" value="1"/>
</dbReference>
<gene>
    <name evidence="3" type="ORF">VC81_02085</name>
</gene>
<dbReference type="RefSeq" id="WP_045806507.1">
    <property type="nucleotide sequence ID" value="NZ_JZCR01000006.1"/>
</dbReference>
<dbReference type="OrthoDB" id="9802003at2"/>
<organism evidence="3 4">
    <name type="scientific">Levilactobacillus spicheri</name>
    <dbReference type="NCBI Taxonomy" id="216463"/>
    <lineage>
        <taxon>Bacteria</taxon>
        <taxon>Bacillati</taxon>
        <taxon>Bacillota</taxon>
        <taxon>Bacilli</taxon>
        <taxon>Lactobacillales</taxon>
        <taxon>Lactobacillaceae</taxon>
        <taxon>Levilactobacillus</taxon>
    </lineage>
</organism>
<dbReference type="NCBIfam" id="TIGR01552">
    <property type="entry name" value="phd_fam"/>
    <property type="match status" value="1"/>
</dbReference>
<dbReference type="PANTHER" id="PTHR33713:SF6">
    <property type="entry name" value="ANTITOXIN YEFM"/>
    <property type="match status" value="1"/>
</dbReference>
<evidence type="ECO:0000313" key="3">
    <source>
        <dbReference type="EMBL" id="KJW13281.1"/>
    </source>
</evidence>
<sequence>MDAVNYTNFRQNLKSFMKAVNEDSEPLIVTTKKGEDDVVVLSKDDYDAMTETVRILSNQPLMDKIRRGDAQFAKGQGKQHALIDPEDD</sequence>
<accession>A0A0F3RTI4</accession>
<comment type="caution">
    <text evidence="3">The sequence shown here is derived from an EMBL/GenBank/DDBJ whole genome shotgun (WGS) entry which is preliminary data.</text>
</comment>
<reference evidence="3 4" key="1">
    <citation type="submission" date="2015-03" db="EMBL/GenBank/DDBJ databases">
        <authorList>
            <person name="Zheng J."/>
            <person name="Ganezle M."/>
        </authorList>
    </citation>
    <scope>NUCLEOTIDE SEQUENCE [LARGE SCALE GENOMIC DNA]</scope>
    <source>
        <strain evidence="3 4">LP38</strain>
    </source>
</reference>
<dbReference type="PATRIC" id="fig|216463.3.peg.2223"/>
<dbReference type="AlphaFoldDB" id="A0A0F3RTI4"/>
<dbReference type="SUPFAM" id="SSF143120">
    <property type="entry name" value="YefM-like"/>
    <property type="match status" value="1"/>
</dbReference>
<comment type="similarity">
    <text evidence="1 2">Belongs to the phD/YefM antitoxin family.</text>
</comment>
<comment type="function">
    <text evidence="2">Antitoxin component of a type II toxin-antitoxin (TA) system.</text>
</comment>
<evidence type="ECO:0000256" key="2">
    <source>
        <dbReference type="RuleBase" id="RU362080"/>
    </source>
</evidence>
<dbReference type="InterPro" id="IPR051405">
    <property type="entry name" value="phD/YefM_antitoxin"/>
</dbReference>